<dbReference type="OMA" id="PQQMQDL"/>
<dbReference type="RefSeq" id="XP_008613627.1">
    <property type="nucleotide sequence ID" value="XM_008615405.1"/>
</dbReference>
<keyword evidence="3" id="KW-0808">Transferase</keyword>
<protein>
    <submittedName>
        <fullName evidence="3">TKL protein kinase</fullName>
    </submittedName>
</protein>
<dbReference type="Proteomes" id="UP000030762">
    <property type="component" value="Unassembled WGS sequence"/>
</dbReference>
<dbReference type="GO" id="GO:0004674">
    <property type="term" value="F:protein serine/threonine kinase activity"/>
    <property type="evidence" value="ECO:0007669"/>
    <property type="project" value="TreeGrafter"/>
</dbReference>
<accession>T0QDY8</accession>
<dbReference type="Pfam" id="PF07714">
    <property type="entry name" value="PK_Tyr_Ser-Thr"/>
    <property type="match status" value="1"/>
</dbReference>
<feature type="domain" description="Protein kinase" evidence="2">
    <location>
        <begin position="94"/>
        <end position="355"/>
    </location>
</feature>
<dbReference type="GeneID" id="19950198"/>
<name>T0QDY8_SAPDV</name>
<dbReference type="InterPro" id="IPR051681">
    <property type="entry name" value="Ser/Thr_Kinases-Pseudokinases"/>
</dbReference>
<reference evidence="3 4" key="1">
    <citation type="submission" date="2012-04" db="EMBL/GenBank/DDBJ databases">
        <title>The Genome Sequence of Saprolegnia declina VS20.</title>
        <authorList>
            <consortium name="The Broad Institute Genome Sequencing Platform"/>
            <person name="Russ C."/>
            <person name="Nusbaum C."/>
            <person name="Tyler B."/>
            <person name="van West P."/>
            <person name="Dieguez-Uribeondo J."/>
            <person name="de Bruijn I."/>
            <person name="Tripathy S."/>
            <person name="Jiang R."/>
            <person name="Young S.K."/>
            <person name="Zeng Q."/>
            <person name="Gargeya S."/>
            <person name="Fitzgerald M."/>
            <person name="Haas B."/>
            <person name="Abouelleil A."/>
            <person name="Alvarado L."/>
            <person name="Arachchi H.M."/>
            <person name="Berlin A."/>
            <person name="Chapman S.B."/>
            <person name="Goldberg J."/>
            <person name="Griggs A."/>
            <person name="Gujja S."/>
            <person name="Hansen M."/>
            <person name="Howarth C."/>
            <person name="Imamovic A."/>
            <person name="Larimer J."/>
            <person name="McCowen C."/>
            <person name="Montmayeur A."/>
            <person name="Murphy C."/>
            <person name="Neiman D."/>
            <person name="Pearson M."/>
            <person name="Priest M."/>
            <person name="Roberts A."/>
            <person name="Saif S."/>
            <person name="Shea T."/>
            <person name="Sisk P."/>
            <person name="Sykes S."/>
            <person name="Wortman J."/>
            <person name="Nusbaum C."/>
            <person name="Birren B."/>
        </authorList>
    </citation>
    <scope>NUCLEOTIDE SEQUENCE [LARGE SCALE GENOMIC DNA]</scope>
    <source>
        <strain evidence="3 4">VS20</strain>
    </source>
</reference>
<dbReference type="InterPro" id="IPR001245">
    <property type="entry name" value="Ser-Thr/Tyr_kinase_cat_dom"/>
</dbReference>
<sequence>MRPTIKVLVALCTLSLGTLVLLHTSLVPEHGAITTHFLRRPHRHIADATRAYVGRLLAPARYTSVATAGCNFASTVAAFDPFDLPLHCGNMHELETHEVLGKGFWRSVLKATWQGKPVAVKVVHQNLAWRSGILERHVEEAAVLYQLRDAPHIAHLVGWCNTTIVVEYFPRNLDEVLHDPTTPAWSMAETLSLARDAAMGVAELHAAGAVHVDLQPRQFLYEEASHRLVLNDFNRLRYNGRNSSSSSNEICEFHIPIAKGVYRAPEEYLLQPLNAKVDVYSLALVFWSLVAREAPYKAWSRDEVYANVPEGLRPEVAVLSPYPPAMQNLVQTMWATDPEERPSAADVATQVAAILAQVERDPIAIS</sequence>
<evidence type="ECO:0000259" key="2">
    <source>
        <dbReference type="PROSITE" id="PS50011"/>
    </source>
</evidence>
<dbReference type="EMBL" id="JH767161">
    <property type="protein sequence ID" value="EQC32941.1"/>
    <property type="molecule type" value="Genomic_DNA"/>
</dbReference>
<evidence type="ECO:0000256" key="1">
    <source>
        <dbReference type="SAM" id="SignalP"/>
    </source>
</evidence>
<dbReference type="OrthoDB" id="41771at2759"/>
<gene>
    <name evidence="3" type="ORF">SDRG_09471</name>
</gene>
<keyword evidence="1" id="KW-0732">Signal</keyword>
<dbReference type="Gene3D" id="1.10.510.10">
    <property type="entry name" value="Transferase(Phosphotransferase) domain 1"/>
    <property type="match status" value="1"/>
</dbReference>
<dbReference type="Gene3D" id="3.30.200.20">
    <property type="entry name" value="Phosphorylase Kinase, domain 1"/>
    <property type="match status" value="1"/>
</dbReference>
<dbReference type="GO" id="GO:0005524">
    <property type="term" value="F:ATP binding"/>
    <property type="evidence" value="ECO:0007669"/>
    <property type="project" value="InterPro"/>
</dbReference>
<dbReference type="InterPro" id="IPR000719">
    <property type="entry name" value="Prot_kinase_dom"/>
</dbReference>
<dbReference type="VEuPathDB" id="FungiDB:SDRG_09471"/>
<dbReference type="InterPro" id="IPR011009">
    <property type="entry name" value="Kinase-like_dom_sf"/>
</dbReference>
<dbReference type="PROSITE" id="PS50011">
    <property type="entry name" value="PROTEIN_KINASE_DOM"/>
    <property type="match status" value="1"/>
</dbReference>
<keyword evidence="4" id="KW-1185">Reference proteome</keyword>
<dbReference type="SUPFAM" id="SSF56112">
    <property type="entry name" value="Protein kinase-like (PK-like)"/>
    <property type="match status" value="1"/>
</dbReference>
<evidence type="ECO:0000313" key="4">
    <source>
        <dbReference type="Proteomes" id="UP000030762"/>
    </source>
</evidence>
<proteinExistence type="predicted"/>
<dbReference type="InParanoid" id="T0QDY8"/>
<keyword evidence="3" id="KW-0418">Kinase</keyword>
<dbReference type="eggNOG" id="KOG0192">
    <property type="taxonomic scope" value="Eukaryota"/>
</dbReference>
<dbReference type="AlphaFoldDB" id="T0QDY8"/>
<dbReference type="STRING" id="1156394.T0QDY8"/>
<dbReference type="PANTHER" id="PTHR44329">
    <property type="entry name" value="SERINE/THREONINE-PROTEIN KINASE TNNI3K-RELATED"/>
    <property type="match status" value="1"/>
</dbReference>
<feature type="signal peptide" evidence="1">
    <location>
        <begin position="1"/>
        <end position="17"/>
    </location>
</feature>
<organism evidence="3 4">
    <name type="scientific">Saprolegnia diclina (strain VS20)</name>
    <dbReference type="NCBI Taxonomy" id="1156394"/>
    <lineage>
        <taxon>Eukaryota</taxon>
        <taxon>Sar</taxon>
        <taxon>Stramenopiles</taxon>
        <taxon>Oomycota</taxon>
        <taxon>Saprolegniomycetes</taxon>
        <taxon>Saprolegniales</taxon>
        <taxon>Saprolegniaceae</taxon>
        <taxon>Saprolegnia</taxon>
    </lineage>
</organism>
<evidence type="ECO:0000313" key="3">
    <source>
        <dbReference type="EMBL" id="EQC32941.1"/>
    </source>
</evidence>
<feature type="chain" id="PRO_5004583265" evidence="1">
    <location>
        <begin position="18"/>
        <end position="366"/>
    </location>
</feature>